<protein>
    <submittedName>
        <fullName evidence="1">Putative secreted protein</fullName>
    </submittedName>
</protein>
<organism evidence="1">
    <name type="scientific">Anopheles darlingi</name>
    <name type="common">Mosquito</name>
    <dbReference type="NCBI Taxonomy" id="43151"/>
    <lineage>
        <taxon>Eukaryota</taxon>
        <taxon>Metazoa</taxon>
        <taxon>Ecdysozoa</taxon>
        <taxon>Arthropoda</taxon>
        <taxon>Hexapoda</taxon>
        <taxon>Insecta</taxon>
        <taxon>Pterygota</taxon>
        <taxon>Neoptera</taxon>
        <taxon>Endopterygota</taxon>
        <taxon>Diptera</taxon>
        <taxon>Nematocera</taxon>
        <taxon>Culicoidea</taxon>
        <taxon>Culicidae</taxon>
        <taxon>Anophelinae</taxon>
        <taxon>Anopheles</taxon>
    </lineage>
</organism>
<dbReference type="EMBL" id="GGFL01014005">
    <property type="protein sequence ID" value="MBW78183.1"/>
    <property type="molecule type" value="Transcribed_RNA"/>
</dbReference>
<sequence length="135" mass="15575">MVIAARDFLHQFSDLTIVLLICRTRTALLQILCTCSMNVEFTVGTMITLWADTPQYVLTVVAARHLVVRLQMQIVPEDRLLSVLCHQTTLEALLAAHEVMHLIDRATRVRARHEEPLQHRRQGRAERRLLGILFR</sequence>
<reference evidence="1" key="1">
    <citation type="submission" date="2018-01" db="EMBL/GenBank/DDBJ databases">
        <title>An insight into the sialome of Amazonian anophelines.</title>
        <authorList>
            <person name="Ribeiro J.M."/>
            <person name="Scarpassa V."/>
            <person name="Calvo E."/>
        </authorList>
    </citation>
    <scope>NUCLEOTIDE SEQUENCE</scope>
</reference>
<dbReference type="AlphaFoldDB" id="A0A2M4DKV5"/>
<evidence type="ECO:0000313" key="1">
    <source>
        <dbReference type="EMBL" id="MBW78183.1"/>
    </source>
</evidence>
<accession>A0A2M4DKV5</accession>
<name>A0A2M4DKV5_ANODA</name>
<proteinExistence type="predicted"/>